<dbReference type="GO" id="GO:0008305">
    <property type="term" value="C:integrin complex"/>
    <property type="evidence" value="ECO:0007669"/>
    <property type="project" value="TreeGrafter"/>
</dbReference>
<evidence type="ECO:0000259" key="18">
    <source>
        <dbReference type="SMART" id="SM00187"/>
    </source>
</evidence>
<dbReference type="PROSITE" id="PS00243">
    <property type="entry name" value="I_EGF_1"/>
    <property type="match status" value="1"/>
</dbReference>
<feature type="disulfide bond" evidence="14">
    <location>
        <begin position="499"/>
        <end position="514"/>
    </location>
</feature>
<evidence type="ECO:0000256" key="5">
    <source>
        <dbReference type="ARBA" id="ARBA00022692"/>
    </source>
</evidence>
<dbReference type="Gene3D" id="2.60.40.1510">
    <property type="entry name" value="ntegrin, alpha v. Chain A, domain 3"/>
    <property type="match status" value="1"/>
</dbReference>
<feature type="disulfide bond" evidence="14">
    <location>
        <begin position="177"/>
        <end position="218"/>
    </location>
</feature>
<evidence type="ECO:0000256" key="2">
    <source>
        <dbReference type="ARBA" id="ARBA00007449"/>
    </source>
</evidence>
<dbReference type="Gene3D" id="2.10.25.10">
    <property type="entry name" value="Laminin"/>
    <property type="match status" value="3"/>
</dbReference>
<dbReference type="GO" id="GO:0007229">
    <property type="term" value="P:integrin-mediated signaling pathway"/>
    <property type="evidence" value="ECO:0007669"/>
    <property type="project" value="UniProtKB-KW"/>
</dbReference>
<feature type="disulfide bond" evidence="14">
    <location>
        <begin position="451"/>
        <end position="486"/>
    </location>
</feature>
<dbReference type="GO" id="GO:0033627">
    <property type="term" value="P:cell adhesion mediated by integrin"/>
    <property type="evidence" value="ECO:0007669"/>
    <property type="project" value="TreeGrafter"/>
</dbReference>
<evidence type="ECO:0000256" key="4">
    <source>
        <dbReference type="ARBA" id="ARBA00022536"/>
    </source>
</evidence>
<dbReference type="InterPro" id="IPR002369">
    <property type="entry name" value="Integrin_bsu_VWA"/>
</dbReference>
<evidence type="ECO:0000256" key="12">
    <source>
        <dbReference type="ARBA" id="ARBA00023157"/>
    </source>
</evidence>
<feature type="disulfide bond" evidence="14">
    <location>
        <begin position="449"/>
        <end position="454"/>
    </location>
</feature>
<dbReference type="SUPFAM" id="SSF53300">
    <property type="entry name" value="vWA-like"/>
    <property type="match status" value="1"/>
</dbReference>
<dbReference type="GO" id="GO:0005925">
    <property type="term" value="C:focal adhesion"/>
    <property type="evidence" value="ECO:0007669"/>
    <property type="project" value="TreeGrafter"/>
</dbReference>
<feature type="disulfide bond" evidence="14">
    <location>
        <begin position="569"/>
        <end position="578"/>
    </location>
</feature>
<feature type="domain" description="Integrin beta subunit cytoplasmic" evidence="19">
    <location>
        <begin position="719"/>
        <end position="764"/>
    </location>
</feature>
<evidence type="ECO:0000256" key="3">
    <source>
        <dbReference type="ARBA" id="ARBA00022475"/>
    </source>
</evidence>
<dbReference type="GO" id="GO:0009986">
    <property type="term" value="C:cell surface"/>
    <property type="evidence" value="ECO:0007669"/>
    <property type="project" value="TreeGrafter"/>
</dbReference>
<feature type="disulfide bond" evidence="14">
    <location>
        <begin position="492"/>
        <end position="497"/>
    </location>
</feature>
<feature type="disulfide bond" evidence="14">
    <location>
        <begin position="575"/>
        <end position="687"/>
    </location>
</feature>
<keyword evidence="8 15" id="KW-0130">Cell adhesion</keyword>
<feature type="disulfide bond" evidence="14">
    <location>
        <begin position="516"/>
        <end position="522"/>
    </location>
</feature>
<evidence type="ECO:0000256" key="10">
    <source>
        <dbReference type="ARBA" id="ARBA00023037"/>
    </source>
</evidence>
<keyword evidence="6" id="KW-0732">Signal</keyword>
<dbReference type="SUPFAM" id="SSF69179">
    <property type="entry name" value="Integrin domains"/>
    <property type="match status" value="1"/>
</dbReference>
<evidence type="ECO:0000256" key="14">
    <source>
        <dbReference type="PIRSR" id="PIRSR002512-1"/>
    </source>
</evidence>
<feature type="disulfide bond" evidence="14">
    <location>
        <begin position="122"/>
        <end position="129"/>
    </location>
</feature>
<dbReference type="Pfam" id="PF00362">
    <property type="entry name" value="Integrin_beta"/>
    <property type="match status" value="1"/>
</dbReference>
<name>O97343_SUBDO</name>
<keyword evidence="5 15" id="KW-0812">Transmembrane</keyword>
<dbReference type="PRINTS" id="PR01186">
    <property type="entry name" value="INTEGRINB"/>
</dbReference>
<keyword evidence="4" id="KW-0245">EGF-like domain</keyword>
<feature type="disulfide bond" evidence="14">
    <location>
        <begin position="381"/>
        <end position="385"/>
    </location>
</feature>
<evidence type="ECO:0000256" key="9">
    <source>
        <dbReference type="ARBA" id="ARBA00022989"/>
    </source>
</evidence>
<dbReference type="GO" id="GO:0005178">
    <property type="term" value="F:integrin binding"/>
    <property type="evidence" value="ECO:0007669"/>
    <property type="project" value="TreeGrafter"/>
</dbReference>
<evidence type="ECO:0000256" key="1">
    <source>
        <dbReference type="ARBA" id="ARBA00004251"/>
    </source>
</evidence>
<dbReference type="SMART" id="SM01241">
    <property type="entry name" value="Integrin_b_cyt"/>
    <property type="match status" value="1"/>
</dbReference>
<dbReference type="InterPro" id="IPR040622">
    <property type="entry name" value="EGF_integrin_1"/>
</dbReference>
<keyword evidence="11 17" id="KW-0472">Membrane</keyword>
<dbReference type="InterPro" id="IPR032695">
    <property type="entry name" value="Integrin_dom_sf"/>
</dbReference>
<dbReference type="GO" id="GO:0098609">
    <property type="term" value="P:cell-cell adhesion"/>
    <property type="evidence" value="ECO:0007669"/>
    <property type="project" value="TreeGrafter"/>
</dbReference>
<keyword evidence="9 17" id="KW-1133">Transmembrane helix</keyword>
<comment type="similarity">
    <text evidence="2 15">Belongs to the integrin beta chain family.</text>
</comment>
<keyword evidence="12 14" id="KW-1015">Disulfide bond</keyword>
<feature type="disulfide bond" evidence="14">
    <location>
        <begin position="538"/>
        <end position="544"/>
    </location>
</feature>
<accession>O97343</accession>
<keyword evidence="3" id="KW-1003">Cell membrane</keyword>
<protein>
    <recommendedName>
        <fullName evidence="15">Integrin beta</fullName>
    </recommendedName>
</protein>
<evidence type="ECO:0000256" key="8">
    <source>
        <dbReference type="ARBA" id="ARBA00022889"/>
    </source>
</evidence>
<feature type="disulfide bond" evidence="14">
    <location>
        <begin position="546"/>
        <end position="555"/>
    </location>
</feature>
<dbReference type="Pfam" id="PF08725">
    <property type="entry name" value="Integrin_b_cyt"/>
    <property type="match status" value="1"/>
</dbReference>
<dbReference type="EMBL" id="Y18468">
    <property type="protein sequence ID" value="CAB38100.1"/>
    <property type="molecule type" value="mRNA"/>
</dbReference>
<dbReference type="Gene3D" id="1.20.5.100">
    <property type="entry name" value="Cytochrome c1, transmembrane anchor, C-terminal"/>
    <property type="match status" value="1"/>
</dbReference>
<feature type="disulfide bond" evidence="14">
    <location>
        <begin position="456"/>
        <end position="471"/>
    </location>
</feature>
<gene>
    <name evidence="20" type="primary">intB</name>
</gene>
<feature type="disulfide bond" evidence="14">
    <location>
        <begin position="323"/>
        <end position="332"/>
    </location>
</feature>
<dbReference type="InterPro" id="IPR057243">
    <property type="entry name" value="Integrin_I-EGF_CS"/>
</dbReference>
<reference evidence="20" key="1">
    <citation type="journal article" date="1999" name="Eur. J. Biochem.">
        <title>Origin of the integrin-mediated signal transduction. Functional studies with cell cultures from the sponge Suberites domuncula.</title>
        <authorList>
            <person name="Wimmer W."/>
            <person name="Perovic S."/>
            <person name="Kruse M."/>
            <person name="Schroder H.C."/>
            <person name="Krasko A."/>
            <person name="Batel R."/>
            <person name="Muller W.E."/>
        </authorList>
    </citation>
    <scope>NUCLEOTIDE SEQUENCE</scope>
</reference>
<dbReference type="SMART" id="SM00187">
    <property type="entry name" value="INB"/>
    <property type="match status" value="1"/>
</dbReference>
<keyword evidence="10 15" id="KW-0401">Integrin</keyword>
<dbReference type="PANTHER" id="PTHR10082">
    <property type="entry name" value="INTEGRIN BETA SUBUNIT"/>
    <property type="match status" value="1"/>
</dbReference>
<evidence type="ECO:0000256" key="6">
    <source>
        <dbReference type="ARBA" id="ARBA00022729"/>
    </source>
</evidence>
<organism evidence="20">
    <name type="scientific">Suberites domuncula</name>
    <name type="common">Sponge</name>
    <dbReference type="NCBI Taxonomy" id="55567"/>
    <lineage>
        <taxon>Eukaryota</taxon>
        <taxon>Metazoa</taxon>
        <taxon>Porifera</taxon>
        <taxon>Demospongiae</taxon>
        <taxon>Heteroscleromorpha</taxon>
        <taxon>Suberitida</taxon>
        <taxon>Suberitidae</taxon>
        <taxon>Suberites</taxon>
    </lineage>
</organism>
<dbReference type="InterPro" id="IPR036465">
    <property type="entry name" value="vWFA_dom_sf"/>
</dbReference>
<dbReference type="PIRSF" id="PIRSF002512">
    <property type="entry name" value="Integrin_B"/>
    <property type="match status" value="1"/>
</dbReference>
<evidence type="ECO:0000256" key="16">
    <source>
        <dbReference type="SAM" id="MobiDB-lite"/>
    </source>
</evidence>
<evidence type="ECO:0000256" key="7">
    <source>
        <dbReference type="ARBA" id="ARBA00022737"/>
    </source>
</evidence>
<evidence type="ECO:0000256" key="17">
    <source>
        <dbReference type="SAM" id="Phobius"/>
    </source>
</evidence>
<dbReference type="FunFam" id="2.10.25.10:FF:000036">
    <property type="entry name" value="Integrin beta"/>
    <property type="match status" value="1"/>
</dbReference>
<evidence type="ECO:0000259" key="19">
    <source>
        <dbReference type="SMART" id="SM01241"/>
    </source>
</evidence>
<dbReference type="PANTHER" id="PTHR10082:SF60">
    <property type="entry name" value="INTEGRIN BETA-PS"/>
    <property type="match status" value="1"/>
</dbReference>
<dbReference type="InterPro" id="IPR014836">
    <property type="entry name" value="Integrin_bsu_cyt_dom"/>
</dbReference>
<dbReference type="InterPro" id="IPR015812">
    <property type="entry name" value="Integrin_bsu"/>
</dbReference>
<feature type="disulfide bond" evidence="14">
    <location>
        <begin position="473"/>
        <end position="478"/>
    </location>
</feature>
<evidence type="ECO:0000256" key="11">
    <source>
        <dbReference type="ARBA" id="ARBA00023136"/>
    </source>
</evidence>
<dbReference type="AlphaFoldDB" id="O97343"/>
<keyword evidence="13" id="KW-0325">Glycoprotein</keyword>
<feature type="region of interest" description="Disordered" evidence="16">
    <location>
        <begin position="1"/>
        <end position="28"/>
    </location>
</feature>
<dbReference type="GO" id="GO:0016477">
    <property type="term" value="P:cell migration"/>
    <property type="evidence" value="ECO:0007669"/>
    <property type="project" value="TreeGrafter"/>
</dbReference>
<comment type="subcellular location">
    <subcellularLocation>
        <location evidence="1 15">Cell membrane</location>
        <topology evidence="1 15">Single-pass type I membrane protein</topology>
    </subcellularLocation>
</comment>
<evidence type="ECO:0000313" key="20">
    <source>
        <dbReference type="EMBL" id="CAB38100.1"/>
    </source>
</evidence>
<dbReference type="Pfam" id="PF18372">
    <property type="entry name" value="I-EGF_1"/>
    <property type="match status" value="1"/>
</dbReference>
<proteinExistence type="evidence at transcript level"/>
<feature type="disulfide bond" evidence="14">
    <location>
        <begin position="409"/>
        <end position="418"/>
    </location>
</feature>
<dbReference type="GO" id="GO:0007160">
    <property type="term" value="P:cell-matrix adhesion"/>
    <property type="evidence" value="ECO:0007669"/>
    <property type="project" value="TreeGrafter"/>
</dbReference>
<dbReference type="FunFam" id="3.40.50.410:FF:000002">
    <property type="entry name" value="Integrin beta"/>
    <property type="match status" value="1"/>
</dbReference>
<feature type="disulfide bond" evidence="14">
    <location>
        <begin position="494"/>
        <end position="532"/>
    </location>
</feature>
<dbReference type="Gene3D" id="3.40.50.410">
    <property type="entry name" value="von Willebrand factor, type A domain"/>
    <property type="match status" value="1"/>
</dbReference>
<feature type="domain" description="Integrin beta subunit VWA" evidence="18">
    <location>
        <begin position="1"/>
        <end position="383"/>
    </location>
</feature>
<evidence type="ECO:0000256" key="15">
    <source>
        <dbReference type="RuleBase" id="RU000633"/>
    </source>
</evidence>
<sequence length="764" mass="83005">MLLQPSIRPAPMGGSSNTASPPLEGNTQISPSIVRVDIRPGQPVNFPITVRPARNFPGDIYLLMDLSFSMADDLQNLKNLGSRLATEISGISENFQVGFGSFVDKRLPPFVSLDPVRQNNPCPGTDPPCVSTYSFRHSVKLTDNDVFFNQQVQDQMISGNQDSPEGGFDGFLQPIVCTNLIGWRDVSRKLLLYITDAGFHIAGDGKVAGVILPNDGTCRTSGTTAPQDYDDWITYDYPSIGQIAQALRENDIIPIFAAEARALPVYEALVREIGEGAFSGTLARDSGNIVDLVRESYNNVSQRIIFGPERVPGVSVDIQPTNCPGEIVDGVCTGVQIENNATFQVSVTLQECTPENSGNIVTVPIRVLGFGSFDIELNAICSCPCDGTVTNNSALCTGNGTLRCGQCDCNPGRFGDMCQCDATGQGGMQQMCPLGPTELQCTSTDRGTCVCGECQCRRDSAGNPIYFGPACECDRSSCPSFNGELCAGRGACTCDGCRCNLEPNTQQPYFGTACECSPDTNCVDPNNSTDICNGRGTCGCSGRCDCQFPYRGDFCEVCSGDESCFDLTCDSNAECANCAVDILDLFPMSTNLTFFTNETLNSLPNGTSLTYDALSNTFRLRLPTGECPETCSPVVIINGTDDVDYMIQDEMSIRCELVRGCTYRYYVAVNEDTLDLTDVHVEFRRFCPEPVIQTPAWIIAIAIIVALLILGVIALLLLKLFLFIIDVIEVKKFEKELAKTKYPKHQNPLYRSAAKDYQNPIYGQ</sequence>
<feature type="transmembrane region" description="Helical" evidence="17">
    <location>
        <begin position="696"/>
        <end position="725"/>
    </location>
</feature>
<evidence type="ECO:0000256" key="13">
    <source>
        <dbReference type="ARBA" id="ARBA00023180"/>
    </source>
</evidence>
<feature type="compositionally biased region" description="Polar residues" evidence="16">
    <location>
        <begin position="14"/>
        <end position="28"/>
    </location>
</feature>
<keyword evidence="7" id="KW-0677">Repeat</keyword>